<dbReference type="KEGG" id="bcom:BAUCODRAFT_39872"/>
<dbReference type="AlphaFoldDB" id="M2MX73"/>
<organism evidence="1 2">
    <name type="scientific">Baudoinia panamericana (strain UAMH 10762)</name>
    <name type="common">Angels' share fungus</name>
    <name type="synonym">Baudoinia compniacensis (strain UAMH 10762)</name>
    <dbReference type="NCBI Taxonomy" id="717646"/>
    <lineage>
        <taxon>Eukaryota</taxon>
        <taxon>Fungi</taxon>
        <taxon>Dikarya</taxon>
        <taxon>Ascomycota</taxon>
        <taxon>Pezizomycotina</taxon>
        <taxon>Dothideomycetes</taxon>
        <taxon>Dothideomycetidae</taxon>
        <taxon>Mycosphaerellales</taxon>
        <taxon>Teratosphaeriaceae</taxon>
        <taxon>Baudoinia</taxon>
    </lineage>
</organism>
<gene>
    <name evidence="1" type="ORF">BAUCODRAFT_39872</name>
</gene>
<evidence type="ECO:0000313" key="2">
    <source>
        <dbReference type="Proteomes" id="UP000011761"/>
    </source>
</evidence>
<proteinExistence type="predicted"/>
<accession>M2MX73</accession>
<dbReference type="Proteomes" id="UP000011761">
    <property type="component" value="Unassembled WGS sequence"/>
</dbReference>
<evidence type="ECO:0000313" key="1">
    <source>
        <dbReference type="EMBL" id="EMC90850.1"/>
    </source>
</evidence>
<keyword evidence="2" id="KW-1185">Reference proteome</keyword>
<dbReference type="HOGENOM" id="CLU_2793596_0_0_1"/>
<protein>
    <submittedName>
        <fullName evidence="1">Uncharacterized protein</fullName>
    </submittedName>
</protein>
<reference evidence="1 2" key="1">
    <citation type="journal article" date="2012" name="PLoS Pathog.">
        <title>Diverse lifestyles and strategies of plant pathogenesis encoded in the genomes of eighteen Dothideomycetes fungi.</title>
        <authorList>
            <person name="Ohm R.A."/>
            <person name="Feau N."/>
            <person name="Henrissat B."/>
            <person name="Schoch C.L."/>
            <person name="Horwitz B.A."/>
            <person name="Barry K.W."/>
            <person name="Condon B.J."/>
            <person name="Copeland A.C."/>
            <person name="Dhillon B."/>
            <person name="Glaser F."/>
            <person name="Hesse C.N."/>
            <person name="Kosti I."/>
            <person name="LaButti K."/>
            <person name="Lindquist E.A."/>
            <person name="Lucas S."/>
            <person name="Salamov A.A."/>
            <person name="Bradshaw R.E."/>
            <person name="Ciuffetti L."/>
            <person name="Hamelin R.C."/>
            <person name="Kema G.H.J."/>
            <person name="Lawrence C."/>
            <person name="Scott J.A."/>
            <person name="Spatafora J.W."/>
            <person name="Turgeon B.G."/>
            <person name="de Wit P.J.G.M."/>
            <person name="Zhong S."/>
            <person name="Goodwin S.B."/>
            <person name="Grigoriev I.V."/>
        </authorList>
    </citation>
    <scope>NUCLEOTIDE SEQUENCE [LARGE SCALE GENOMIC DNA]</scope>
    <source>
        <strain evidence="1 2">UAMH 10762</strain>
    </source>
</reference>
<dbReference type="RefSeq" id="XP_007681975.1">
    <property type="nucleotide sequence ID" value="XM_007683785.1"/>
</dbReference>
<dbReference type="GeneID" id="19113907"/>
<sequence length="68" mass="7409">MSLTDWPNVRYDDVGLTVLSISNRIVAPSSWQEGGDEGLDTRCQYLLASPSTFIGVIAALSSNAKHKR</sequence>
<name>M2MX73_BAUPA</name>
<dbReference type="EMBL" id="KB445566">
    <property type="protein sequence ID" value="EMC90850.1"/>
    <property type="molecule type" value="Genomic_DNA"/>
</dbReference>